<proteinExistence type="predicted"/>
<protein>
    <submittedName>
        <fullName evidence="2">Copia protein</fullName>
    </submittedName>
</protein>
<organism evidence="2">
    <name type="scientific">Tanacetum cinerariifolium</name>
    <name type="common">Dalmatian daisy</name>
    <name type="synonym">Chrysanthemum cinerariifolium</name>
    <dbReference type="NCBI Taxonomy" id="118510"/>
    <lineage>
        <taxon>Eukaryota</taxon>
        <taxon>Viridiplantae</taxon>
        <taxon>Streptophyta</taxon>
        <taxon>Embryophyta</taxon>
        <taxon>Tracheophyta</taxon>
        <taxon>Spermatophyta</taxon>
        <taxon>Magnoliopsida</taxon>
        <taxon>eudicotyledons</taxon>
        <taxon>Gunneridae</taxon>
        <taxon>Pentapetalae</taxon>
        <taxon>asterids</taxon>
        <taxon>campanulids</taxon>
        <taxon>Asterales</taxon>
        <taxon>Asteraceae</taxon>
        <taxon>Asteroideae</taxon>
        <taxon>Anthemideae</taxon>
        <taxon>Anthemidinae</taxon>
        <taxon>Tanacetum</taxon>
    </lineage>
</organism>
<feature type="region of interest" description="Disordered" evidence="1">
    <location>
        <begin position="104"/>
        <end position="123"/>
    </location>
</feature>
<dbReference type="EMBL" id="BKCJ010002712">
    <property type="protein sequence ID" value="GEU50421.1"/>
    <property type="molecule type" value="Genomic_DNA"/>
</dbReference>
<dbReference type="AlphaFoldDB" id="A0A6L2KLX1"/>
<sequence>MFMPRKKFHVLAQHLQEVMEESLTKMVDDPDVAKMIANAIQQECENLRAEISLQINNAITNYIPSQVHLRDHNDPYDDAHPEGENSAKRQKMSEHGTYVFGELSSVQDNKSKPGPSTSGNQEQLDDFDFLIDSYATDDDDLPTKKVSQELVEEMSQTVDEANLHKKRNSGPEKILLSLQKFLVIVFPDDDIKERTSRWVNKCVKNFNPYARYSVKHWKNSHTKIFYIKRQKELGMPKEEVYLNLKIVQFIKIYSKLGHKHKFVTDIIARANGSIVLITEPDYKNLNKNDIEDMYLLCIYDKVEDYAQTGLLWSFKEDDEYLQLFEEELEERLKHHDQIRSKARPNKMLKKFGLEDSKPMKIPRSSNAKLTKDEEYESVDTTKYRGMIGNTHLGLWYPKGTDIETIVYADSDHAGDYVDRKSTSDTCTFVGCCLTSWFSKKQTALAISTTEDEYVLELEWHLEEMHRTWAHLENKWTRLQTCTKIHQEILFSERRDGITCIKQCRCDLSGDDV</sequence>
<accession>A0A6L2KLX1</accession>
<reference evidence="2" key="1">
    <citation type="journal article" date="2019" name="Sci. Rep.">
        <title>Draft genome of Tanacetum cinerariifolium, the natural source of mosquito coil.</title>
        <authorList>
            <person name="Yamashiro T."/>
            <person name="Shiraishi A."/>
            <person name="Satake H."/>
            <person name="Nakayama K."/>
        </authorList>
    </citation>
    <scope>NUCLEOTIDE SEQUENCE</scope>
</reference>
<dbReference type="CDD" id="cd09272">
    <property type="entry name" value="RNase_HI_RT_Ty1"/>
    <property type="match status" value="1"/>
</dbReference>
<name>A0A6L2KLX1_TANCI</name>
<feature type="region of interest" description="Disordered" evidence="1">
    <location>
        <begin position="69"/>
        <end position="91"/>
    </location>
</feature>
<comment type="caution">
    <text evidence="2">The sequence shown here is derived from an EMBL/GenBank/DDBJ whole genome shotgun (WGS) entry which is preliminary data.</text>
</comment>
<feature type="compositionally biased region" description="Polar residues" evidence="1">
    <location>
        <begin position="104"/>
        <end position="122"/>
    </location>
</feature>
<evidence type="ECO:0000313" key="2">
    <source>
        <dbReference type="EMBL" id="GEU50421.1"/>
    </source>
</evidence>
<dbReference type="PANTHER" id="PTHR11439:SF483">
    <property type="entry name" value="PEPTIDE SYNTHASE GLIP-LIKE, PUTATIVE (AFU_ORTHOLOGUE AFUA_3G12920)-RELATED"/>
    <property type="match status" value="1"/>
</dbReference>
<evidence type="ECO:0000256" key="1">
    <source>
        <dbReference type="SAM" id="MobiDB-lite"/>
    </source>
</evidence>
<gene>
    <name evidence="2" type="ORF">Tci_022399</name>
</gene>
<dbReference type="PANTHER" id="PTHR11439">
    <property type="entry name" value="GAG-POL-RELATED RETROTRANSPOSON"/>
    <property type="match status" value="1"/>
</dbReference>